<dbReference type="AlphaFoldDB" id="A0A0B7AN12"/>
<evidence type="ECO:0000313" key="1">
    <source>
        <dbReference type="EMBL" id="CEK81381.1"/>
    </source>
</evidence>
<name>A0A0B7AN12_9EUPU</name>
<reference evidence="1" key="1">
    <citation type="submission" date="2014-12" db="EMBL/GenBank/DDBJ databases">
        <title>Insight into the proteome of Arion vulgaris.</title>
        <authorList>
            <person name="Aradska J."/>
            <person name="Bulat T."/>
            <person name="Smidak R."/>
            <person name="Sarate P."/>
            <person name="Gangsoo J."/>
            <person name="Sialana F."/>
            <person name="Bilban M."/>
            <person name="Lubec G."/>
        </authorList>
    </citation>
    <scope>NUCLEOTIDE SEQUENCE</scope>
    <source>
        <tissue evidence="1">Skin</tissue>
    </source>
</reference>
<dbReference type="EMBL" id="HACG01034516">
    <property type="protein sequence ID" value="CEK81381.1"/>
    <property type="molecule type" value="Transcribed_RNA"/>
</dbReference>
<sequence>QVHYHCTCFDTCIETLKDIGKNCSYTMFPSQIWNFRESVGRYDDFRGPTPVNLLQFSQETCLSYFAL</sequence>
<protein>
    <submittedName>
        <fullName evidence="1">Uncharacterized protein</fullName>
    </submittedName>
</protein>
<accession>A0A0B7AN12</accession>
<feature type="non-terminal residue" evidence="1">
    <location>
        <position position="1"/>
    </location>
</feature>
<gene>
    <name evidence="1" type="primary">ORF125760</name>
</gene>
<proteinExistence type="predicted"/>
<organism evidence="1">
    <name type="scientific">Arion vulgaris</name>
    <dbReference type="NCBI Taxonomy" id="1028688"/>
    <lineage>
        <taxon>Eukaryota</taxon>
        <taxon>Metazoa</taxon>
        <taxon>Spiralia</taxon>
        <taxon>Lophotrochozoa</taxon>
        <taxon>Mollusca</taxon>
        <taxon>Gastropoda</taxon>
        <taxon>Heterobranchia</taxon>
        <taxon>Euthyneura</taxon>
        <taxon>Panpulmonata</taxon>
        <taxon>Eupulmonata</taxon>
        <taxon>Stylommatophora</taxon>
        <taxon>Helicina</taxon>
        <taxon>Arionoidea</taxon>
        <taxon>Arionidae</taxon>
        <taxon>Arion</taxon>
    </lineage>
</organism>